<comment type="caution">
    <text evidence="1">The sequence shown here is derived from an EMBL/GenBank/DDBJ whole genome shotgun (WGS) entry which is preliminary data.</text>
</comment>
<name>A0AAD3U9N4_AERHY</name>
<dbReference type="AlphaFoldDB" id="A0AAD3U9N4"/>
<reference evidence="1" key="1">
    <citation type="journal article" date="2018" name="Genome Biol.">
        <title>SKESA: strategic k-mer extension for scrupulous assemblies.</title>
        <authorList>
            <person name="Souvorov A."/>
            <person name="Agarwala R."/>
            <person name="Lipman D.J."/>
        </authorList>
    </citation>
    <scope>NUCLEOTIDE SEQUENCE</scope>
    <source>
        <strain evidence="1">OLC2673_Aeromonas</strain>
    </source>
</reference>
<dbReference type="EMBL" id="DACTUL010000009">
    <property type="protein sequence ID" value="HAT6343869.1"/>
    <property type="molecule type" value="Genomic_DNA"/>
</dbReference>
<reference evidence="1" key="2">
    <citation type="submission" date="2020-01" db="EMBL/GenBank/DDBJ databases">
        <authorList>
            <consortium name="NCBI Pathogen Detection Project"/>
        </authorList>
    </citation>
    <scope>NUCLEOTIDE SEQUENCE</scope>
    <source>
        <strain evidence="1">OLC2673_Aeromonas</strain>
    </source>
</reference>
<dbReference type="Proteomes" id="UP000859505">
    <property type="component" value="Unassembled WGS sequence"/>
</dbReference>
<dbReference type="Pfam" id="PF05929">
    <property type="entry name" value="Phage_GPO"/>
    <property type="match status" value="1"/>
</dbReference>
<dbReference type="InterPro" id="IPR009228">
    <property type="entry name" value="Capsid_scaffold_GpO"/>
</dbReference>
<evidence type="ECO:0000313" key="1">
    <source>
        <dbReference type="EMBL" id="HAT6343869.1"/>
    </source>
</evidence>
<protein>
    <submittedName>
        <fullName evidence="1">Uncharacterized protein</fullName>
    </submittedName>
</protein>
<gene>
    <name evidence="1" type="ORF">JAJ28_001584</name>
</gene>
<organism evidence="1 2">
    <name type="scientific">Aeromonas hydrophila</name>
    <dbReference type="NCBI Taxonomy" id="644"/>
    <lineage>
        <taxon>Bacteria</taxon>
        <taxon>Pseudomonadati</taxon>
        <taxon>Pseudomonadota</taxon>
        <taxon>Gammaproteobacteria</taxon>
        <taxon>Aeromonadales</taxon>
        <taxon>Aeromonadaceae</taxon>
        <taxon>Aeromonas</taxon>
    </lineage>
</organism>
<evidence type="ECO:0000313" key="2">
    <source>
        <dbReference type="Proteomes" id="UP000859505"/>
    </source>
</evidence>
<sequence>MTTSVKTGWVCIASAGPTVDGQEIAPEWLQQMAESYDPDFYTACLWPEHGRSRPVGHVEALKVDTLQGTLKLFAVLCPTLELIELNAIGRLQFCSIEPKPDFAGTGKWYLGALGVTDEPASTGVTRLKFSQARPLIGQSHRWTAPSQLTPQQFSTLQDHAKRLASDLDRMQQTLDRVTTGAPVTPSRVC</sequence>
<proteinExistence type="predicted"/>
<accession>A0AAD3U9N4</accession>